<comment type="caution">
    <text evidence="1">The sequence shown here is derived from an EMBL/GenBank/DDBJ whole genome shotgun (WGS) entry which is preliminary data.</text>
</comment>
<sequence length="83" mass="9880">MSSEIEGECEEKRDRMAKEDQPFAVVQTSHRKKRRVVRCDRKCLVVAVETFLDWVLLVTAVNDAYENWRRQHRSEVLCRSMQP</sequence>
<proteinExistence type="predicted"/>
<dbReference type="Proteomes" id="UP001055811">
    <property type="component" value="Linkage Group LG02"/>
</dbReference>
<reference evidence="2" key="1">
    <citation type="journal article" date="2022" name="Mol. Ecol. Resour.">
        <title>The genomes of chicory, endive, great burdock and yacon provide insights into Asteraceae palaeo-polyploidization history and plant inulin production.</title>
        <authorList>
            <person name="Fan W."/>
            <person name="Wang S."/>
            <person name="Wang H."/>
            <person name="Wang A."/>
            <person name="Jiang F."/>
            <person name="Liu H."/>
            <person name="Zhao H."/>
            <person name="Xu D."/>
            <person name="Zhang Y."/>
        </authorList>
    </citation>
    <scope>NUCLEOTIDE SEQUENCE [LARGE SCALE GENOMIC DNA]</scope>
    <source>
        <strain evidence="2">cv. Punajuju</strain>
    </source>
</reference>
<accession>A0ACB9GDM1</accession>
<protein>
    <submittedName>
        <fullName evidence="1">Uncharacterized protein</fullName>
    </submittedName>
</protein>
<name>A0ACB9GDM1_CICIN</name>
<evidence type="ECO:0000313" key="2">
    <source>
        <dbReference type="Proteomes" id="UP001055811"/>
    </source>
</evidence>
<evidence type="ECO:0000313" key="1">
    <source>
        <dbReference type="EMBL" id="KAI3781530.1"/>
    </source>
</evidence>
<gene>
    <name evidence="1" type="ORF">L2E82_11547</name>
</gene>
<organism evidence="1 2">
    <name type="scientific">Cichorium intybus</name>
    <name type="common">Chicory</name>
    <dbReference type="NCBI Taxonomy" id="13427"/>
    <lineage>
        <taxon>Eukaryota</taxon>
        <taxon>Viridiplantae</taxon>
        <taxon>Streptophyta</taxon>
        <taxon>Embryophyta</taxon>
        <taxon>Tracheophyta</taxon>
        <taxon>Spermatophyta</taxon>
        <taxon>Magnoliopsida</taxon>
        <taxon>eudicotyledons</taxon>
        <taxon>Gunneridae</taxon>
        <taxon>Pentapetalae</taxon>
        <taxon>asterids</taxon>
        <taxon>campanulids</taxon>
        <taxon>Asterales</taxon>
        <taxon>Asteraceae</taxon>
        <taxon>Cichorioideae</taxon>
        <taxon>Cichorieae</taxon>
        <taxon>Cichoriinae</taxon>
        <taxon>Cichorium</taxon>
    </lineage>
</organism>
<reference evidence="1 2" key="2">
    <citation type="journal article" date="2022" name="Mol. Ecol. Resour.">
        <title>The genomes of chicory, endive, great burdock and yacon provide insights into Asteraceae paleo-polyploidization history and plant inulin production.</title>
        <authorList>
            <person name="Fan W."/>
            <person name="Wang S."/>
            <person name="Wang H."/>
            <person name="Wang A."/>
            <person name="Jiang F."/>
            <person name="Liu H."/>
            <person name="Zhao H."/>
            <person name="Xu D."/>
            <person name="Zhang Y."/>
        </authorList>
    </citation>
    <scope>NUCLEOTIDE SEQUENCE [LARGE SCALE GENOMIC DNA]</scope>
    <source>
        <strain evidence="2">cv. Punajuju</strain>
        <tissue evidence="1">Leaves</tissue>
    </source>
</reference>
<dbReference type="EMBL" id="CM042010">
    <property type="protein sequence ID" value="KAI3781530.1"/>
    <property type="molecule type" value="Genomic_DNA"/>
</dbReference>
<keyword evidence="2" id="KW-1185">Reference proteome</keyword>